<dbReference type="InterPro" id="IPR000843">
    <property type="entry name" value="HTH_LacI"/>
</dbReference>
<dbReference type="EMBL" id="FP565176">
    <property type="protein sequence ID" value="CBA16750.1"/>
    <property type="molecule type" value="Genomic_DNA"/>
</dbReference>
<gene>
    <name evidence="5" type="ordered locus">XALc_2269</name>
</gene>
<dbReference type="Proteomes" id="UP000001890">
    <property type="component" value="Chromosome"/>
</dbReference>
<evidence type="ECO:0000256" key="1">
    <source>
        <dbReference type="ARBA" id="ARBA00023015"/>
    </source>
</evidence>
<dbReference type="PANTHER" id="PTHR30146">
    <property type="entry name" value="LACI-RELATED TRANSCRIPTIONAL REPRESSOR"/>
    <property type="match status" value="1"/>
</dbReference>
<keyword evidence="1" id="KW-0805">Transcription regulation</keyword>
<evidence type="ECO:0000259" key="4">
    <source>
        <dbReference type="PROSITE" id="PS50932"/>
    </source>
</evidence>
<keyword evidence="6" id="KW-1185">Reference proteome</keyword>
<dbReference type="PANTHER" id="PTHR30146:SF153">
    <property type="entry name" value="LACTOSE OPERON REPRESSOR"/>
    <property type="match status" value="1"/>
</dbReference>
<dbReference type="Gene3D" id="3.40.50.2300">
    <property type="match status" value="2"/>
</dbReference>
<dbReference type="GO" id="GO:0003700">
    <property type="term" value="F:DNA-binding transcription factor activity"/>
    <property type="evidence" value="ECO:0007669"/>
    <property type="project" value="TreeGrafter"/>
</dbReference>
<dbReference type="InterPro" id="IPR046335">
    <property type="entry name" value="LacI/GalR-like_sensor"/>
</dbReference>
<dbReference type="InterPro" id="IPR028082">
    <property type="entry name" value="Peripla_BP_I"/>
</dbReference>
<keyword evidence="2" id="KW-0238">DNA-binding</keyword>
<evidence type="ECO:0000313" key="5">
    <source>
        <dbReference type="EMBL" id="CBA16750.1"/>
    </source>
</evidence>
<proteinExistence type="predicted"/>
<dbReference type="KEGG" id="xal:XALC_2269"/>
<dbReference type="CDD" id="cd01392">
    <property type="entry name" value="HTH_LacI"/>
    <property type="match status" value="1"/>
</dbReference>
<protein>
    <submittedName>
        <fullName evidence="5">Putative transcriptional regulator, laci family protein</fullName>
    </submittedName>
</protein>
<accession>D2UF04</accession>
<evidence type="ECO:0000256" key="2">
    <source>
        <dbReference type="ARBA" id="ARBA00023125"/>
    </source>
</evidence>
<dbReference type="AlphaFoldDB" id="D2UF04"/>
<dbReference type="eggNOG" id="COG1609">
    <property type="taxonomic scope" value="Bacteria"/>
</dbReference>
<organism evidence="5 6">
    <name type="scientific">Xanthomonas albilineans (strain GPE PC73 / CFBP 7063)</name>
    <dbReference type="NCBI Taxonomy" id="380358"/>
    <lineage>
        <taxon>Bacteria</taxon>
        <taxon>Pseudomonadati</taxon>
        <taxon>Pseudomonadota</taxon>
        <taxon>Gammaproteobacteria</taxon>
        <taxon>Lysobacterales</taxon>
        <taxon>Lysobacteraceae</taxon>
        <taxon>Xanthomonas</taxon>
    </lineage>
</organism>
<dbReference type="OrthoDB" id="5756154at2"/>
<dbReference type="GO" id="GO:0000976">
    <property type="term" value="F:transcription cis-regulatory region binding"/>
    <property type="evidence" value="ECO:0007669"/>
    <property type="project" value="TreeGrafter"/>
</dbReference>
<sequence length="353" mass="37725">MTTRQRRVGSAVTLLDVARHAGVSPMTASRVINRHPRVGASMRERVEASIKTLGYRPNLAGRSLRTAGLARIGVLYSNPSAAYLNQFMLGILEQSSLEGSQVLVEKSEDSDHQHAAAERLLAAGADGMILPPSVCDAYQTIEALDARGIPLVAVATGAPMRGVSSVRIDDYQAACAITRHLLELGHRDIGFISGDPSHTPSALRSRGFFDTMAASGLTVEPTRLAEGLFTYRSGLLAASNLLQTTPYPSAILCSNDDMAAAAVAVAHGLRLRVPEDLSIAGFDDTPVATTIWPELTTIHQPVTAMGRTAVTLLLDEIRQHRNGLPHRGIHEVMTYTLVSRGSTAPLAAARARR</sequence>
<keyword evidence="3" id="KW-0804">Transcription</keyword>
<feature type="domain" description="HTH lacI-type" evidence="4">
    <location>
        <begin position="12"/>
        <end position="66"/>
    </location>
</feature>
<dbReference type="SMART" id="SM00354">
    <property type="entry name" value="HTH_LACI"/>
    <property type="match status" value="1"/>
</dbReference>
<reference evidence="5 6" key="1">
    <citation type="journal article" date="2009" name="BMC Genomics">
        <title>The complete genome sequence of Xanthomonas albilineans provides new insights into the reductive genome evolution of the xylem-limited Xanthomonadaceae.</title>
        <authorList>
            <person name="Pieretti I."/>
            <person name="Royer M."/>
            <person name="Barbe V."/>
            <person name="Carrere S."/>
            <person name="Koebnik R."/>
            <person name="Cociancich S."/>
            <person name="Couloux A."/>
            <person name="Darrasse A."/>
            <person name="Gouzy J."/>
            <person name="Jacques M.A."/>
            <person name="Lauber E."/>
            <person name="Manceau C."/>
            <person name="Mangenot S."/>
            <person name="Poussier S."/>
            <person name="Segurens B."/>
            <person name="Szurek B."/>
            <person name="Verdier V."/>
            <person name="Arlat M."/>
            <person name="Rott P."/>
        </authorList>
    </citation>
    <scope>NUCLEOTIDE SEQUENCE [LARGE SCALE GENOMIC DNA]</scope>
    <source>
        <strain evidence="6">GPE PC73 / CFBP 7063</strain>
    </source>
</reference>
<dbReference type="InterPro" id="IPR010982">
    <property type="entry name" value="Lambda_DNA-bd_dom_sf"/>
</dbReference>
<dbReference type="PROSITE" id="PS50932">
    <property type="entry name" value="HTH_LACI_2"/>
    <property type="match status" value="1"/>
</dbReference>
<dbReference type="Pfam" id="PF00356">
    <property type="entry name" value="LacI"/>
    <property type="match status" value="1"/>
</dbReference>
<dbReference type="CDD" id="cd01545">
    <property type="entry name" value="PBP1_SalR"/>
    <property type="match status" value="1"/>
</dbReference>
<dbReference type="Pfam" id="PF13377">
    <property type="entry name" value="Peripla_BP_3"/>
    <property type="match status" value="1"/>
</dbReference>
<dbReference type="SUPFAM" id="SSF53822">
    <property type="entry name" value="Periplasmic binding protein-like I"/>
    <property type="match status" value="1"/>
</dbReference>
<dbReference type="STRING" id="380358.XALC_2269"/>
<dbReference type="SUPFAM" id="SSF47413">
    <property type="entry name" value="lambda repressor-like DNA-binding domains"/>
    <property type="match status" value="1"/>
</dbReference>
<evidence type="ECO:0000256" key="3">
    <source>
        <dbReference type="ARBA" id="ARBA00023163"/>
    </source>
</evidence>
<name>D2UF04_XANAP</name>
<evidence type="ECO:0000313" key="6">
    <source>
        <dbReference type="Proteomes" id="UP000001890"/>
    </source>
</evidence>
<dbReference type="Gene3D" id="1.10.260.40">
    <property type="entry name" value="lambda repressor-like DNA-binding domains"/>
    <property type="match status" value="1"/>
</dbReference>
<dbReference type="PROSITE" id="PS00356">
    <property type="entry name" value="HTH_LACI_1"/>
    <property type="match status" value="1"/>
</dbReference>